<dbReference type="AlphaFoldDB" id="A0A133YG51"/>
<name>A0A133YG51_9FIRM</name>
<reference evidence="3" key="1">
    <citation type="submission" date="2016-01" db="EMBL/GenBank/DDBJ databases">
        <authorList>
            <person name="Mitreva M."/>
            <person name="Pepin K.H."/>
            <person name="Mihindukulasuriya K.A."/>
            <person name="Fulton R."/>
            <person name="Fronick C."/>
            <person name="O'Laughlin M."/>
            <person name="Miner T."/>
            <person name="Herter B."/>
            <person name="Rosa B.A."/>
            <person name="Cordes M."/>
            <person name="Tomlinson C."/>
            <person name="Wollam A."/>
            <person name="Palsikar V.B."/>
            <person name="Mardis E.R."/>
            <person name="Wilson R.K."/>
        </authorList>
    </citation>
    <scope>NUCLEOTIDE SEQUENCE [LARGE SCALE GENOMIC DNA]</scope>
    <source>
        <strain evidence="3">KA00274</strain>
    </source>
</reference>
<dbReference type="Proteomes" id="UP000070080">
    <property type="component" value="Unassembled WGS sequence"/>
</dbReference>
<dbReference type="GO" id="GO:0004519">
    <property type="term" value="F:endonuclease activity"/>
    <property type="evidence" value="ECO:0007669"/>
    <property type="project" value="InterPro"/>
</dbReference>
<evidence type="ECO:0000313" key="2">
    <source>
        <dbReference type="EMBL" id="KXB42164.1"/>
    </source>
</evidence>
<dbReference type="InterPro" id="IPR002711">
    <property type="entry name" value="HNH"/>
</dbReference>
<dbReference type="CDD" id="cd00085">
    <property type="entry name" value="HNHc"/>
    <property type="match status" value="1"/>
</dbReference>
<dbReference type="EMBL" id="LSCV01000006">
    <property type="protein sequence ID" value="KXB42164.1"/>
    <property type="molecule type" value="Genomic_DNA"/>
</dbReference>
<dbReference type="GO" id="GO:0003676">
    <property type="term" value="F:nucleic acid binding"/>
    <property type="evidence" value="ECO:0007669"/>
    <property type="project" value="InterPro"/>
</dbReference>
<dbReference type="RefSeq" id="WP_082714281.1">
    <property type="nucleotide sequence ID" value="NZ_JARFNM010000001.1"/>
</dbReference>
<protein>
    <recommendedName>
        <fullName evidence="1">HNH domain-containing protein</fullName>
    </recommendedName>
</protein>
<keyword evidence="3" id="KW-1185">Reference proteome</keyword>
<feature type="domain" description="HNH" evidence="1">
    <location>
        <begin position="3"/>
        <end position="35"/>
    </location>
</feature>
<sequence>MEEVHRIKPISEGGTHVRENLLSLCKSCHSTIHAKRGDCWYKNTH</sequence>
<dbReference type="InterPro" id="IPR003615">
    <property type="entry name" value="HNH_nuc"/>
</dbReference>
<dbReference type="OrthoDB" id="9779761at2"/>
<dbReference type="Gene3D" id="1.10.30.50">
    <property type="match status" value="1"/>
</dbReference>
<evidence type="ECO:0000313" key="3">
    <source>
        <dbReference type="Proteomes" id="UP000070080"/>
    </source>
</evidence>
<dbReference type="GO" id="GO:0008270">
    <property type="term" value="F:zinc ion binding"/>
    <property type="evidence" value="ECO:0007669"/>
    <property type="project" value="InterPro"/>
</dbReference>
<organism evidence="2 3">
    <name type="scientific">Amygdalobacter nucleatus</name>
    <dbReference type="NCBI Taxonomy" id="3029274"/>
    <lineage>
        <taxon>Bacteria</taxon>
        <taxon>Bacillati</taxon>
        <taxon>Bacillota</taxon>
        <taxon>Clostridia</taxon>
        <taxon>Eubacteriales</taxon>
        <taxon>Oscillospiraceae</taxon>
        <taxon>Amygdalobacter</taxon>
    </lineage>
</organism>
<dbReference type="Pfam" id="PF01844">
    <property type="entry name" value="HNH"/>
    <property type="match status" value="1"/>
</dbReference>
<comment type="caution">
    <text evidence="2">The sequence shown here is derived from an EMBL/GenBank/DDBJ whole genome shotgun (WGS) entry which is preliminary data.</text>
</comment>
<gene>
    <name evidence="2" type="ORF">HMPREF1872_00443</name>
</gene>
<dbReference type="STRING" id="1497955.HMPREF1872_00443"/>
<accession>A0A133YG51</accession>
<proteinExistence type="predicted"/>
<evidence type="ECO:0000259" key="1">
    <source>
        <dbReference type="Pfam" id="PF01844"/>
    </source>
</evidence>